<comment type="catalytic activity">
    <reaction evidence="10 11">
        <text>D-alanyl-D-alanine + UDP-N-acetyl-alpha-D-muramoyl-L-alanyl-gamma-D-glutamyl-meso-2,6-diaminopimelate + ATP = UDP-N-acetyl-alpha-D-muramoyl-L-alanyl-gamma-D-glutamyl-meso-2,6-diaminopimeloyl-D-alanyl-D-alanine + ADP + phosphate + H(+)</text>
        <dbReference type="Rhea" id="RHEA:28374"/>
        <dbReference type="ChEBI" id="CHEBI:15378"/>
        <dbReference type="ChEBI" id="CHEBI:30616"/>
        <dbReference type="ChEBI" id="CHEBI:43474"/>
        <dbReference type="ChEBI" id="CHEBI:57822"/>
        <dbReference type="ChEBI" id="CHEBI:61386"/>
        <dbReference type="ChEBI" id="CHEBI:83905"/>
        <dbReference type="ChEBI" id="CHEBI:456216"/>
        <dbReference type="EC" id="6.3.2.10"/>
    </reaction>
</comment>
<evidence type="ECO:0000256" key="11">
    <source>
        <dbReference type="RuleBase" id="RU004136"/>
    </source>
</evidence>
<evidence type="ECO:0000313" key="16">
    <source>
        <dbReference type="Proteomes" id="UP001208938"/>
    </source>
</evidence>
<keyword evidence="8 10" id="KW-0131">Cell cycle</keyword>
<dbReference type="PANTHER" id="PTHR43024:SF1">
    <property type="entry name" value="UDP-N-ACETYLMURAMOYL-TRIPEPTIDE--D-ALANYL-D-ALANINE LIGASE"/>
    <property type="match status" value="1"/>
</dbReference>
<keyword evidence="16" id="KW-1185">Reference proteome</keyword>
<dbReference type="InterPro" id="IPR004101">
    <property type="entry name" value="Mur_ligase_C"/>
</dbReference>
<evidence type="ECO:0000256" key="7">
    <source>
        <dbReference type="ARBA" id="ARBA00022984"/>
    </source>
</evidence>
<evidence type="ECO:0000313" key="15">
    <source>
        <dbReference type="EMBL" id="MCW1932585.1"/>
    </source>
</evidence>
<comment type="subcellular location">
    <subcellularLocation>
        <location evidence="10 11">Cytoplasm</location>
    </subcellularLocation>
</comment>
<evidence type="ECO:0000256" key="6">
    <source>
        <dbReference type="ARBA" id="ARBA00022960"/>
    </source>
</evidence>
<dbReference type="InterPro" id="IPR036615">
    <property type="entry name" value="Mur_ligase_C_dom_sf"/>
</dbReference>
<accession>A0ABT3GYF0</accession>
<organism evidence="15 16">
    <name type="scientific">Pararhodobacter zhoushanensis</name>
    <dbReference type="NCBI Taxonomy" id="2479545"/>
    <lineage>
        <taxon>Bacteria</taxon>
        <taxon>Pseudomonadati</taxon>
        <taxon>Pseudomonadota</taxon>
        <taxon>Alphaproteobacteria</taxon>
        <taxon>Rhodobacterales</taxon>
        <taxon>Paracoccaceae</taxon>
        <taxon>Pararhodobacter</taxon>
    </lineage>
</organism>
<evidence type="ECO:0000259" key="13">
    <source>
        <dbReference type="Pfam" id="PF02875"/>
    </source>
</evidence>
<dbReference type="SUPFAM" id="SSF53623">
    <property type="entry name" value="MurD-like peptide ligases, catalytic domain"/>
    <property type="match status" value="1"/>
</dbReference>
<protein>
    <recommendedName>
        <fullName evidence="10 11">UDP-N-acetylmuramoyl-tripeptide--D-alanyl-D-alanine ligase</fullName>
        <ecNumber evidence="10 11">6.3.2.10</ecNumber>
    </recommendedName>
    <alternativeName>
        <fullName evidence="10">D-alanyl-D-alanine-adding enzyme</fullName>
    </alternativeName>
</protein>
<dbReference type="EC" id="6.3.2.10" evidence="10 11"/>
<evidence type="ECO:0000259" key="12">
    <source>
        <dbReference type="Pfam" id="PF01225"/>
    </source>
</evidence>
<dbReference type="Gene3D" id="3.40.1390.10">
    <property type="entry name" value="MurE/MurF, N-terminal domain"/>
    <property type="match status" value="1"/>
</dbReference>
<dbReference type="InterPro" id="IPR013221">
    <property type="entry name" value="Mur_ligase_cen"/>
</dbReference>
<evidence type="ECO:0000256" key="3">
    <source>
        <dbReference type="ARBA" id="ARBA00022618"/>
    </source>
</evidence>
<dbReference type="InterPro" id="IPR036565">
    <property type="entry name" value="Mur-like_cat_sf"/>
</dbReference>
<dbReference type="RefSeq" id="WP_264505571.1">
    <property type="nucleotide sequence ID" value="NZ_JAPDFL010000001.1"/>
</dbReference>
<dbReference type="GO" id="GO:0016874">
    <property type="term" value="F:ligase activity"/>
    <property type="evidence" value="ECO:0007669"/>
    <property type="project" value="UniProtKB-KW"/>
</dbReference>
<dbReference type="InterPro" id="IPR005863">
    <property type="entry name" value="UDP-N-AcMur_synth"/>
</dbReference>
<feature type="binding site" evidence="10">
    <location>
        <begin position="106"/>
        <end position="112"/>
    </location>
    <ligand>
        <name>ATP</name>
        <dbReference type="ChEBI" id="CHEBI:30616"/>
    </ligand>
</feature>
<keyword evidence="2 10" id="KW-0436">Ligase</keyword>
<evidence type="ECO:0000256" key="1">
    <source>
        <dbReference type="ARBA" id="ARBA00022490"/>
    </source>
</evidence>
<feature type="domain" description="Mur ligase C-terminal" evidence="13">
    <location>
        <begin position="328"/>
        <end position="440"/>
    </location>
</feature>
<feature type="domain" description="Mur ligase central" evidence="14">
    <location>
        <begin position="104"/>
        <end position="288"/>
    </location>
</feature>
<sequence>MTLWTDTDAVAATGGRATAPFAVSGLSIDTRSIRPGDLFVALKAARDGHDFVAQAFEKGAGAALVSHIPEGVTGPCLLVEDVLAGLTALGAAGRARARGKVIAVTGSVGKTSTKEMLREMLVEFGSVHAAEASFNNHWGVPITLARLPQDADFAIVEIGMNHPGEIKPLALLTRPDVAMITTIAPAHLEAFTDLAGIALEKADIYAGLTPGGVAIYNADLETSPILAGAAGPQGVSFGKAGQVALASVRLTPSALVATTIMDGDTYHIRLSDAGAHFALNALGCLAVARALGLDLALAAQGLGRWQPPAGRGKRETLLLDPATEATAILIDDAFNANPTSLAAALDVLAATQPGPGGRRIAILGDMLELGPDETALHAAIAQHPAVAKTDLIHTVGPRMKTLWQALPQGKRGHCAAQADDLGAKAHHLVHPGDVVLVKGSKGSYVSRVVDALRHLGHPLPDDTTGE</sequence>
<comment type="similarity">
    <text evidence="10">Belongs to the MurCDEF family. MurF subfamily.</text>
</comment>
<evidence type="ECO:0000256" key="10">
    <source>
        <dbReference type="HAMAP-Rule" id="MF_02019"/>
    </source>
</evidence>
<dbReference type="Pfam" id="PF02875">
    <property type="entry name" value="Mur_ligase_C"/>
    <property type="match status" value="1"/>
</dbReference>
<evidence type="ECO:0000256" key="2">
    <source>
        <dbReference type="ARBA" id="ARBA00022598"/>
    </source>
</evidence>
<dbReference type="NCBIfam" id="TIGR01143">
    <property type="entry name" value="murF"/>
    <property type="match status" value="1"/>
</dbReference>
<dbReference type="EMBL" id="JAPDFL010000001">
    <property type="protein sequence ID" value="MCW1932585.1"/>
    <property type="molecule type" value="Genomic_DNA"/>
</dbReference>
<keyword evidence="9 10" id="KW-0961">Cell wall biogenesis/degradation</keyword>
<gene>
    <name evidence="10" type="primary">murF</name>
    <name evidence="15" type="ORF">OKW52_10040</name>
</gene>
<dbReference type="Proteomes" id="UP001208938">
    <property type="component" value="Unassembled WGS sequence"/>
</dbReference>
<reference evidence="15 16" key="1">
    <citation type="submission" date="2022-10" db="EMBL/GenBank/DDBJ databases">
        <title>Pararhodobacter sp. nov., isolated from marine algae.</title>
        <authorList>
            <person name="Choi B.J."/>
            <person name="Kim J.M."/>
            <person name="Lee J.K."/>
            <person name="Choi D.G."/>
            <person name="Jeon C.O."/>
        </authorList>
    </citation>
    <scope>NUCLEOTIDE SEQUENCE [LARGE SCALE GENOMIC DNA]</scope>
    <source>
        <strain evidence="15 16">ZQ420</strain>
    </source>
</reference>
<keyword evidence="7 10" id="KW-0573">Peptidoglycan synthesis</keyword>
<dbReference type="SUPFAM" id="SSF53244">
    <property type="entry name" value="MurD-like peptide ligases, peptide-binding domain"/>
    <property type="match status" value="1"/>
</dbReference>
<name>A0ABT3GYF0_9RHOB</name>
<feature type="domain" description="Mur ligase N-terminal catalytic" evidence="12">
    <location>
        <begin position="23"/>
        <end position="67"/>
    </location>
</feature>
<dbReference type="HAMAP" id="MF_02019">
    <property type="entry name" value="MurF"/>
    <property type="match status" value="1"/>
</dbReference>
<dbReference type="InterPro" id="IPR051046">
    <property type="entry name" value="MurCDEF_CellWall_CoF430Synth"/>
</dbReference>
<evidence type="ECO:0000256" key="4">
    <source>
        <dbReference type="ARBA" id="ARBA00022741"/>
    </source>
</evidence>
<dbReference type="Gene3D" id="3.90.190.20">
    <property type="entry name" value="Mur ligase, C-terminal domain"/>
    <property type="match status" value="1"/>
</dbReference>
<keyword evidence="5 10" id="KW-0067">ATP-binding</keyword>
<dbReference type="Pfam" id="PF08245">
    <property type="entry name" value="Mur_ligase_M"/>
    <property type="match status" value="1"/>
</dbReference>
<dbReference type="SUPFAM" id="SSF63418">
    <property type="entry name" value="MurE/MurF N-terminal domain"/>
    <property type="match status" value="1"/>
</dbReference>
<dbReference type="PANTHER" id="PTHR43024">
    <property type="entry name" value="UDP-N-ACETYLMURAMOYL-TRIPEPTIDE--D-ALANYL-D-ALANINE LIGASE"/>
    <property type="match status" value="1"/>
</dbReference>
<dbReference type="InterPro" id="IPR035911">
    <property type="entry name" value="MurE/MurF_N"/>
</dbReference>
<comment type="function">
    <text evidence="10 11">Involved in cell wall formation. Catalyzes the final step in the synthesis of UDP-N-acetylmuramoyl-pentapeptide, the precursor of murein.</text>
</comment>
<evidence type="ECO:0000256" key="9">
    <source>
        <dbReference type="ARBA" id="ARBA00023316"/>
    </source>
</evidence>
<keyword evidence="3 10" id="KW-0132">Cell division</keyword>
<evidence type="ECO:0000256" key="8">
    <source>
        <dbReference type="ARBA" id="ARBA00023306"/>
    </source>
</evidence>
<dbReference type="InterPro" id="IPR000713">
    <property type="entry name" value="Mur_ligase_N"/>
</dbReference>
<keyword evidence="4 10" id="KW-0547">Nucleotide-binding</keyword>
<evidence type="ECO:0000259" key="14">
    <source>
        <dbReference type="Pfam" id="PF08245"/>
    </source>
</evidence>
<comment type="pathway">
    <text evidence="10 11">Cell wall biogenesis; peptidoglycan biosynthesis.</text>
</comment>
<keyword evidence="1 10" id="KW-0963">Cytoplasm</keyword>
<dbReference type="Pfam" id="PF01225">
    <property type="entry name" value="Mur_ligase"/>
    <property type="match status" value="1"/>
</dbReference>
<dbReference type="Gene3D" id="3.40.1190.10">
    <property type="entry name" value="Mur-like, catalytic domain"/>
    <property type="match status" value="1"/>
</dbReference>
<keyword evidence="6 10" id="KW-0133">Cell shape</keyword>
<comment type="caution">
    <text evidence="15">The sequence shown here is derived from an EMBL/GenBank/DDBJ whole genome shotgun (WGS) entry which is preliminary data.</text>
</comment>
<evidence type="ECO:0000256" key="5">
    <source>
        <dbReference type="ARBA" id="ARBA00022840"/>
    </source>
</evidence>
<proteinExistence type="inferred from homology"/>